<evidence type="ECO:0000256" key="3">
    <source>
        <dbReference type="ARBA" id="ARBA00022448"/>
    </source>
</evidence>
<keyword evidence="4" id="KW-1003">Cell membrane</keyword>
<dbReference type="Pfam" id="PF00528">
    <property type="entry name" value="BPD_transp_1"/>
    <property type="match status" value="1"/>
</dbReference>
<comment type="similarity">
    <text evidence="2">Belongs to the binding-protein-dependent transport system permease family. CysTW subfamily.</text>
</comment>
<dbReference type="AlphaFoldDB" id="A0A544Z1E9"/>
<comment type="caution">
    <text evidence="10">The sequence shown here is derived from an EMBL/GenBank/DDBJ whole genome shotgun (WGS) entry which is preliminary data.</text>
</comment>
<reference evidence="10 11" key="1">
    <citation type="submission" date="2019-07" db="EMBL/GenBank/DDBJ databases">
        <title>Microbispora hainanensis DSM 45428.</title>
        <authorList>
            <person name="Thawai C."/>
        </authorList>
    </citation>
    <scope>NUCLEOTIDE SEQUENCE [LARGE SCALE GENOMIC DNA]</scope>
    <source>
        <strain evidence="10 11">DSM 45428</strain>
    </source>
</reference>
<dbReference type="SUPFAM" id="SSF161098">
    <property type="entry name" value="MetI-like"/>
    <property type="match status" value="1"/>
</dbReference>
<keyword evidence="3 8" id="KW-0813">Transport</keyword>
<sequence>MNLSRTARTLLRAALVAGLAVIYVPLAVVLLNSFNSDRTFSWPPAGFTLRWWGAAWDSAGLRDALWTSVQAGLGATAIALVLGTMAAFAVQRYRFFGRETVSLVIVLPIALPGIVTGIALSNTFHTVLGLPLGLLTVIVGHATFCVVTVYNNVLARLRRMGLNLEEASADLGADTFTTFRLVTFPMMRSALLAGGLLAFALSFDEIIVTTFTAGAGVRTLPIWIFENLFRPNQAPVVNVVAAALILLSVIPIYLAQRLSGGDPQTR</sequence>
<organism evidence="10 11">
    <name type="scientific">Microbispora hainanensis</name>
    <dbReference type="NCBI Taxonomy" id="568844"/>
    <lineage>
        <taxon>Bacteria</taxon>
        <taxon>Bacillati</taxon>
        <taxon>Actinomycetota</taxon>
        <taxon>Actinomycetes</taxon>
        <taxon>Streptosporangiales</taxon>
        <taxon>Streptosporangiaceae</taxon>
        <taxon>Microbispora</taxon>
    </lineage>
</organism>
<dbReference type="InterPro" id="IPR051789">
    <property type="entry name" value="Bact_Polyamine_Transport"/>
</dbReference>
<evidence type="ECO:0000256" key="8">
    <source>
        <dbReference type="RuleBase" id="RU363032"/>
    </source>
</evidence>
<feature type="transmembrane region" description="Helical" evidence="8">
    <location>
        <begin position="12"/>
        <end position="34"/>
    </location>
</feature>
<evidence type="ECO:0000256" key="7">
    <source>
        <dbReference type="ARBA" id="ARBA00023136"/>
    </source>
</evidence>
<keyword evidence="7 8" id="KW-0472">Membrane</keyword>
<name>A0A544Z1E9_9ACTN</name>
<evidence type="ECO:0000256" key="4">
    <source>
        <dbReference type="ARBA" id="ARBA00022475"/>
    </source>
</evidence>
<dbReference type="GO" id="GO:0055085">
    <property type="term" value="P:transmembrane transport"/>
    <property type="evidence" value="ECO:0007669"/>
    <property type="project" value="InterPro"/>
</dbReference>
<evidence type="ECO:0000256" key="6">
    <source>
        <dbReference type="ARBA" id="ARBA00022989"/>
    </source>
</evidence>
<evidence type="ECO:0000256" key="5">
    <source>
        <dbReference type="ARBA" id="ARBA00022692"/>
    </source>
</evidence>
<dbReference type="InterPro" id="IPR035906">
    <property type="entry name" value="MetI-like_sf"/>
</dbReference>
<comment type="subcellular location">
    <subcellularLocation>
        <location evidence="1 8">Cell membrane</location>
        <topology evidence="1 8">Multi-pass membrane protein</topology>
    </subcellularLocation>
</comment>
<keyword evidence="5 8" id="KW-0812">Transmembrane</keyword>
<dbReference type="RefSeq" id="WP_142617157.1">
    <property type="nucleotide sequence ID" value="NZ_VIRM01000005.1"/>
</dbReference>
<feature type="transmembrane region" description="Helical" evidence="8">
    <location>
        <begin position="127"/>
        <end position="150"/>
    </location>
</feature>
<feature type="domain" description="ABC transmembrane type-1" evidence="9">
    <location>
        <begin position="65"/>
        <end position="255"/>
    </location>
</feature>
<evidence type="ECO:0000256" key="1">
    <source>
        <dbReference type="ARBA" id="ARBA00004651"/>
    </source>
</evidence>
<keyword evidence="6 8" id="KW-1133">Transmembrane helix</keyword>
<protein>
    <submittedName>
        <fullName evidence="10">ABC transporter permease</fullName>
    </submittedName>
</protein>
<evidence type="ECO:0000313" key="11">
    <source>
        <dbReference type="Proteomes" id="UP000316541"/>
    </source>
</evidence>
<evidence type="ECO:0000313" key="10">
    <source>
        <dbReference type="EMBL" id="TQS22859.1"/>
    </source>
</evidence>
<dbReference type="CDD" id="cd06261">
    <property type="entry name" value="TM_PBP2"/>
    <property type="match status" value="1"/>
</dbReference>
<dbReference type="PANTHER" id="PTHR43848">
    <property type="entry name" value="PUTRESCINE TRANSPORT SYSTEM PERMEASE PROTEIN POTI"/>
    <property type="match status" value="1"/>
</dbReference>
<dbReference type="EMBL" id="VIRM01000005">
    <property type="protein sequence ID" value="TQS22859.1"/>
    <property type="molecule type" value="Genomic_DNA"/>
</dbReference>
<evidence type="ECO:0000256" key="2">
    <source>
        <dbReference type="ARBA" id="ARBA00007069"/>
    </source>
</evidence>
<gene>
    <name evidence="10" type="ORF">FLX08_05795</name>
</gene>
<dbReference type="InterPro" id="IPR000515">
    <property type="entry name" value="MetI-like"/>
</dbReference>
<accession>A0A544Z1E9</accession>
<dbReference type="GO" id="GO:0005886">
    <property type="term" value="C:plasma membrane"/>
    <property type="evidence" value="ECO:0007669"/>
    <property type="project" value="UniProtKB-SubCell"/>
</dbReference>
<dbReference type="Proteomes" id="UP000316541">
    <property type="component" value="Unassembled WGS sequence"/>
</dbReference>
<feature type="transmembrane region" description="Helical" evidence="8">
    <location>
        <begin position="236"/>
        <end position="255"/>
    </location>
</feature>
<evidence type="ECO:0000259" key="9">
    <source>
        <dbReference type="PROSITE" id="PS50928"/>
    </source>
</evidence>
<dbReference type="Gene3D" id="1.10.3720.10">
    <property type="entry name" value="MetI-like"/>
    <property type="match status" value="1"/>
</dbReference>
<feature type="transmembrane region" description="Helical" evidence="8">
    <location>
        <begin position="190"/>
        <end position="216"/>
    </location>
</feature>
<feature type="transmembrane region" description="Helical" evidence="8">
    <location>
        <begin position="102"/>
        <end position="121"/>
    </location>
</feature>
<proteinExistence type="inferred from homology"/>
<feature type="transmembrane region" description="Helical" evidence="8">
    <location>
        <begin position="71"/>
        <end position="90"/>
    </location>
</feature>
<dbReference type="PROSITE" id="PS50928">
    <property type="entry name" value="ABC_TM1"/>
    <property type="match status" value="1"/>
</dbReference>
<dbReference type="PANTHER" id="PTHR43848:SF2">
    <property type="entry name" value="PUTRESCINE TRANSPORT SYSTEM PERMEASE PROTEIN POTI"/>
    <property type="match status" value="1"/>
</dbReference>